<proteinExistence type="predicted"/>
<name>A0A501PMY0_9PROT</name>
<organism evidence="2 3">
    <name type="scientific">Emcibacter nanhaiensis</name>
    <dbReference type="NCBI Taxonomy" id="1505037"/>
    <lineage>
        <taxon>Bacteria</taxon>
        <taxon>Pseudomonadati</taxon>
        <taxon>Pseudomonadota</taxon>
        <taxon>Alphaproteobacteria</taxon>
        <taxon>Emcibacterales</taxon>
        <taxon>Emcibacteraceae</taxon>
        <taxon>Emcibacter</taxon>
    </lineage>
</organism>
<protein>
    <recommendedName>
        <fullName evidence="4">DUF2628 domain-containing protein</fullName>
    </recommendedName>
</protein>
<dbReference type="AlphaFoldDB" id="A0A501PMY0"/>
<sequence length="153" mass="16644">MSYKTYTAYVRPVTEVADNGIDVVVVPDEFSFGAMIFGPVWALFHQMWIVAGILAILYLFLLFLADFQGAGLLFLGMILVSGFEAMTWKGWSLEKKGYIATGIVGGDDEFTALRRFYQLLAAGDLSLPRFGAEAKGQAPHAPVAIKSAGSPEK</sequence>
<dbReference type="RefSeq" id="WP_139939658.1">
    <property type="nucleotide sequence ID" value="NZ_JBHSYP010000003.1"/>
</dbReference>
<accession>A0A501PMY0</accession>
<feature type="transmembrane region" description="Helical" evidence="1">
    <location>
        <begin position="40"/>
        <end position="61"/>
    </location>
</feature>
<reference evidence="3" key="1">
    <citation type="submission" date="2019-06" db="EMBL/GenBank/DDBJ databases">
        <title>The complete genome of Emcibacter congregatus ZYLT.</title>
        <authorList>
            <person name="Zhao Z."/>
        </authorList>
    </citation>
    <scope>NUCLEOTIDE SEQUENCE [LARGE SCALE GENOMIC DNA]</scope>
    <source>
        <strain evidence="3">MCCC 1A06723</strain>
    </source>
</reference>
<evidence type="ECO:0000313" key="3">
    <source>
        <dbReference type="Proteomes" id="UP000319148"/>
    </source>
</evidence>
<dbReference type="Proteomes" id="UP000319148">
    <property type="component" value="Unassembled WGS sequence"/>
</dbReference>
<evidence type="ECO:0000313" key="2">
    <source>
        <dbReference type="EMBL" id="TPD61860.1"/>
    </source>
</evidence>
<keyword evidence="1" id="KW-0812">Transmembrane</keyword>
<evidence type="ECO:0008006" key="4">
    <source>
        <dbReference type="Google" id="ProtNLM"/>
    </source>
</evidence>
<keyword evidence="1" id="KW-1133">Transmembrane helix</keyword>
<keyword evidence="1" id="KW-0472">Membrane</keyword>
<keyword evidence="3" id="KW-1185">Reference proteome</keyword>
<evidence type="ECO:0000256" key="1">
    <source>
        <dbReference type="SAM" id="Phobius"/>
    </source>
</evidence>
<gene>
    <name evidence="2" type="ORF">FIV46_06530</name>
</gene>
<comment type="caution">
    <text evidence="2">The sequence shown here is derived from an EMBL/GenBank/DDBJ whole genome shotgun (WGS) entry which is preliminary data.</text>
</comment>
<dbReference type="OrthoDB" id="7285394at2"/>
<dbReference type="EMBL" id="VFIY01000005">
    <property type="protein sequence ID" value="TPD61860.1"/>
    <property type="molecule type" value="Genomic_DNA"/>
</dbReference>
<feature type="transmembrane region" description="Helical" evidence="1">
    <location>
        <begin position="67"/>
        <end position="86"/>
    </location>
</feature>